<feature type="region of interest" description="Disordered" evidence="7">
    <location>
        <begin position="17"/>
        <end position="40"/>
    </location>
</feature>
<organism evidence="9 10">
    <name type="scientific">Penicillium diatomitis</name>
    <dbReference type="NCBI Taxonomy" id="2819901"/>
    <lineage>
        <taxon>Eukaryota</taxon>
        <taxon>Fungi</taxon>
        <taxon>Dikarya</taxon>
        <taxon>Ascomycota</taxon>
        <taxon>Pezizomycotina</taxon>
        <taxon>Eurotiomycetes</taxon>
        <taxon>Eurotiomycetidae</taxon>
        <taxon>Eurotiales</taxon>
        <taxon>Aspergillaceae</taxon>
        <taxon>Penicillium</taxon>
    </lineage>
</organism>
<name>A0A9X0BND4_9EURO</name>
<evidence type="ECO:0000256" key="8">
    <source>
        <dbReference type="SAM" id="Phobius"/>
    </source>
</evidence>
<feature type="transmembrane region" description="Helical" evidence="8">
    <location>
        <begin position="369"/>
        <end position="392"/>
    </location>
</feature>
<feature type="transmembrane region" description="Helical" evidence="8">
    <location>
        <begin position="123"/>
        <end position="143"/>
    </location>
</feature>
<proteinExistence type="predicted"/>
<evidence type="ECO:0000256" key="1">
    <source>
        <dbReference type="ARBA" id="ARBA00004651"/>
    </source>
</evidence>
<dbReference type="PANTHER" id="PTHR43549">
    <property type="entry name" value="MULTIDRUG RESISTANCE PROTEIN YPNP-RELATED"/>
    <property type="match status" value="1"/>
</dbReference>
<dbReference type="Proteomes" id="UP001148312">
    <property type="component" value="Unassembled WGS sequence"/>
</dbReference>
<dbReference type="RefSeq" id="XP_056787324.1">
    <property type="nucleotide sequence ID" value="XM_056937459.1"/>
</dbReference>
<keyword evidence="4 8" id="KW-0812">Transmembrane</keyword>
<dbReference type="GO" id="GO:0005886">
    <property type="term" value="C:plasma membrane"/>
    <property type="evidence" value="ECO:0007669"/>
    <property type="project" value="UniProtKB-SubCell"/>
</dbReference>
<dbReference type="EMBL" id="JAPWDQ010000011">
    <property type="protein sequence ID" value="KAJ5475571.1"/>
    <property type="molecule type" value="Genomic_DNA"/>
</dbReference>
<evidence type="ECO:0000313" key="9">
    <source>
        <dbReference type="EMBL" id="KAJ5475571.1"/>
    </source>
</evidence>
<keyword evidence="10" id="KW-1185">Reference proteome</keyword>
<keyword evidence="2" id="KW-0813">Transport</keyword>
<evidence type="ECO:0000256" key="4">
    <source>
        <dbReference type="ARBA" id="ARBA00022692"/>
    </source>
</evidence>
<evidence type="ECO:0000256" key="7">
    <source>
        <dbReference type="SAM" id="MobiDB-lite"/>
    </source>
</evidence>
<keyword evidence="5 8" id="KW-1133">Transmembrane helix</keyword>
<evidence type="ECO:0000256" key="6">
    <source>
        <dbReference type="ARBA" id="ARBA00023136"/>
    </source>
</evidence>
<dbReference type="PANTHER" id="PTHR43549:SF2">
    <property type="entry name" value="MULTIDRUG RESISTANCE PROTEIN NORM-RELATED"/>
    <property type="match status" value="1"/>
</dbReference>
<dbReference type="GeneID" id="81627708"/>
<keyword evidence="3" id="KW-1003">Cell membrane</keyword>
<evidence type="ECO:0000256" key="3">
    <source>
        <dbReference type="ARBA" id="ARBA00022475"/>
    </source>
</evidence>
<evidence type="ECO:0000313" key="10">
    <source>
        <dbReference type="Proteomes" id="UP001148312"/>
    </source>
</evidence>
<feature type="transmembrane region" description="Helical" evidence="8">
    <location>
        <begin position="412"/>
        <end position="434"/>
    </location>
</feature>
<reference evidence="9" key="2">
    <citation type="journal article" date="2023" name="IMA Fungus">
        <title>Comparative genomic study of the Penicillium genus elucidates a diverse pangenome and 15 lateral gene transfer events.</title>
        <authorList>
            <person name="Petersen C."/>
            <person name="Sorensen T."/>
            <person name="Nielsen M.R."/>
            <person name="Sondergaard T.E."/>
            <person name="Sorensen J.L."/>
            <person name="Fitzpatrick D.A."/>
            <person name="Frisvad J.C."/>
            <person name="Nielsen K.L."/>
        </authorList>
    </citation>
    <scope>NUCLEOTIDE SEQUENCE</scope>
    <source>
        <strain evidence="9">IBT 30728</strain>
    </source>
</reference>
<keyword evidence="6 8" id="KW-0472">Membrane</keyword>
<feature type="transmembrane region" description="Helical" evidence="8">
    <location>
        <begin position="441"/>
        <end position="459"/>
    </location>
</feature>
<comment type="caution">
    <text evidence="9">The sequence shown here is derived from an EMBL/GenBank/DDBJ whole genome shotgun (WGS) entry which is preliminary data.</text>
</comment>
<sequence length="507" mass="56664">MKSGASDMADTSKIAVQPVVQRGTQAGNGDDSGHEAPGTSRLKFWSRKRQDFFNKLMENQEMSELITLSKLWVANIDSSLVVLTDIYTYIGIISEVLNEAFPRSAWNVIGDSNTRSMNARLHLAYTLIMITTTQGLILMIIFLTYPQSLASAFVPEKVRGTSIAYVRLSVVQFLSSAAEAALSSSTRALDDPDVPLVISSAKFVLNIILDLLLVSNFHVQQSEPTLITQGTVRVVCDMTSVTAGLLYFYYKVVRKAQREGDARAQMVPSWVAFMTLLRPSVYTFTESAIRNAIYLWLVNRIVQMGQVYATAWGVFNTIRWGLVMVPVQALESSTLVFVGHAWGAFRAASDIGMYPRASRKEVLTIIRPALVSCAVALIFETVICIALSVHGIKGFAHYLSKSDEVATVTQQMWRAIDWTYIFYAVNYQLAAILLAASPRWYLYQALGSNFLWMLPWAIVMTTRALSKTEAWLYYAIIFGGAMVFDFFNVAIVLCVWLWRVSRGKVRV</sequence>
<accession>A0A9X0BND4</accession>
<dbReference type="AlphaFoldDB" id="A0A9X0BND4"/>
<comment type="subcellular location">
    <subcellularLocation>
        <location evidence="1">Cell membrane</location>
        <topology evidence="1">Multi-pass membrane protein</topology>
    </subcellularLocation>
</comment>
<evidence type="ECO:0000256" key="2">
    <source>
        <dbReference type="ARBA" id="ARBA00022448"/>
    </source>
</evidence>
<feature type="transmembrane region" description="Helical" evidence="8">
    <location>
        <begin position="471"/>
        <end position="498"/>
    </location>
</feature>
<feature type="transmembrane region" description="Helical" evidence="8">
    <location>
        <begin position="226"/>
        <end position="250"/>
    </location>
</feature>
<gene>
    <name evidence="9" type="ORF">N7539_007858</name>
</gene>
<dbReference type="InterPro" id="IPR052031">
    <property type="entry name" value="Membrane_Transporter-Flippase"/>
</dbReference>
<protein>
    <submittedName>
        <fullName evidence="9">Uncharacterized protein</fullName>
    </submittedName>
</protein>
<evidence type="ECO:0000256" key="5">
    <source>
        <dbReference type="ARBA" id="ARBA00022989"/>
    </source>
</evidence>
<reference evidence="9" key="1">
    <citation type="submission" date="2022-12" db="EMBL/GenBank/DDBJ databases">
        <authorList>
            <person name="Petersen C."/>
        </authorList>
    </citation>
    <scope>NUCLEOTIDE SEQUENCE</scope>
    <source>
        <strain evidence="9">IBT 30728</strain>
    </source>
</reference>